<evidence type="ECO:0000313" key="2">
    <source>
        <dbReference type="Proteomes" id="UP000281553"/>
    </source>
</evidence>
<dbReference type="EMBL" id="UYRU01046793">
    <property type="protein sequence ID" value="VDN09316.1"/>
    <property type="molecule type" value="Genomic_DNA"/>
</dbReference>
<proteinExistence type="predicted"/>
<feature type="non-terminal residue" evidence="1">
    <location>
        <position position="1"/>
    </location>
</feature>
<sequence length="313" mass="34479">PDFEVQASKDGFLGEAVSRAAGAVAAATEAQSQRPAAGFTPGLAKVIVAPTKVGGIRFYGNDGMLVQRVVSLARSARLSSHRRYHLRKLRECMVASGSQILRLLEKENPQESLPRISPSYTCLLRAAALCQAVVHELELIGDSTQLEGILRRLDTAFLAGVSDSEKQGLIAAATPYEMLTSGIILSEDSQFDVKFYDGRKIGEKLPPALFLLKTLFGCSLPILIRKVVKTLEMIERYPVTALHFTGMHEQLLQQSVPLQPRLSTLAGDKTEQTDKHRPFCRKVDLSSYRLYAAPLATFGQIQQWLVTRMNEVP</sequence>
<evidence type="ECO:0000313" key="1">
    <source>
        <dbReference type="EMBL" id="VDN09316.1"/>
    </source>
</evidence>
<protein>
    <submittedName>
        <fullName evidence="1">Uncharacterized protein</fullName>
    </submittedName>
</protein>
<dbReference type="AlphaFoldDB" id="A0A3P7NUX4"/>
<name>A0A3P7NUX4_DIBLA</name>
<dbReference type="Proteomes" id="UP000281553">
    <property type="component" value="Unassembled WGS sequence"/>
</dbReference>
<reference evidence="1 2" key="1">
    <citation type="submission" date="2018-11" db="EMBL/GenBank/DDBJ databases">
        <authorList>
            <consortium name="Pathogen Informatics"/>
        </authorList>
    </citation>
    <scope>NUCLEOTIDE SEQUENCE [LARGE SCALE GENOMIC DNA]</scope>
</reference>
<gene>
    <name evidence="1" type="ORF">DILT_LOCUS5147</name>
</gene>
<organism evidence="1 2">
    <name type="scientific">Dibothriocephalus latus</name>
    <name type="common">Fish tapeworm</name>
    <name type="synonym">Diphyllobothrium latum</name>
    <dbReference type="NCBI Taxonomy" id="60516"/>
    <lineage>
        <taxon>Eukaryota</taxon>
        <taxon>Metazoa</taxon>
        <taxon>Spiralia</taxon>
        <taxon>Lophotrochozoa</taxon>
        <taxon>Platyhelminthes</taxon>
        <taxon>Cestoda</taxon>
        <taxon>Eucestoda</taxon>
        <taxon>Diphyllobothriidea</taxon>
        <taxon>Diphyllobothriidae</taxon>
        <taxon>Dibothriocephalus</taxon>
    </lineage>
</organism>
<keyword evidence="2" id="KW-1185">Reference proteome</keyword>
<accession>A0A3P7NUX4</accession>